<name>A0A8J4Q1I2_9MYCE</name>
<keyword evidence="4 6" id="KW-1133">Transmembrane helix</keyword>
<proteinExistence type="inferred from homology"/>
<evidence type="ECO:0000256" key="2">
    <source>
        <dbReference type="ARBA" id="ARBA00008096"/>
    </source>
</evidence>
<keyword evidence="3 6" id="KW-0812">Transmembrane</keyword>
<evidence type="ECO:0000256" key="6">
    <source>
        <dbReference type="SAM" id="Phobius"/>
    </source>
</evidence>
<accession>A0A8J4Q1I2</accession>
<comment type="subcellular location">
    <subcellularLocation>
        <location evidence="1">Membrane</location>
        <topology evidence="1">Multi-pass membrane protein</topology>
    </subcellularLocation>
</comment>
<evidence type="ECO:0000256" key="3">
    <source>
        <dbReference type="ARBA" id="ARBA00022692"/>
    </source>
</evidence>
<evidence type="ECO:0000313" key="8">
    <source>
        <dbReference type="Proteomes" id="UP000695562"/>
    </source>
</evidence>
<dbReference type="GO" id="GO:0097020">
    <property type="term" value="F:COPII receptor activity"/>
    <property type="evidence" value="ECO:0007669"/>
    <property type="project" value="InterPro"/>
</dbReference>
<dbReference type="Proteomes" id="UP000695562">
    <property type="component" value="Unassembled WGS sequence"/>
</dbReference>
<evidence type="ECO:0000256" key="4">
    <source>
        <dbReference type="ARBA" id="ARBA00022989"/>
    </source>
</evidence>
<reference evidence="7" key="1">
    <citation type="submission" date="2020-01" db="EMBL/GenBank/DDBJ databases">
        <title>Development of genomics and gene disruption for Polysphondylium violaceum indicates a role for the polyketide synthase stlB in stalk morphogenesis.</title>
        <authorList>
            <person name="Narita B."/>
            <person name="Kawabe Y."/>
            <person name="Kin K."/>
            <person name="Saito T."/>
            <person name="Gibbs R."/>
            <person name="Kuspa A."/>
            <person name="Muzny D."/>
            <person name="Queller D."/>
            <person name="Richards S."/>
            <person name="Strassman J."/>
            <person name="Sucgang R."/>
            <person name="Worley K."/>
            <person name="Schaap P."/>
        </authorList>
    </citation>
    <scope>NUCLEOTIDE SEQUENCE</scope>
    <source>
        <strain evidence="7">QSvi11</strain>
    </source>
</reference>
<feature type="transmembrane region" description="Helical" evidence="6">
    <location>
        <begin position="125"/>
        <end position="145"/>
    </location>
</feature>
<comment type="caution">
    <text evidence="7">The sequence shown here is derived from an EMBL/GenBank/DDBJ whole genome shotgun (WGS) entry which is preliminary data.</text>
</comment>
<feature type="transmembrane region" description="Helical" evidence="6">
    <location>
        <begin position="67"/>
        <end position="84"/>
    </location>
</feature>
<dbReference type="EMBL" id="AJWJ01000062">
    <property type="protein sequence ID" value="KAF2076392.1"/>
    <property type="molecule type" value="Genomic_DNA"/>
</dbReference>
<comment type="similarity">
    <text evidence="2">Belongs to the SVP26 family.</text>
</comment>
<dbReference type="InterPro" id="IPR007277">
    <property type="entry name" value="Svp26/Tex261"/>
</dbReference>
<keyword evidence="5 6" id="KW-0472">Membrane</keyword>
<protein>
    <recommendedName>
        <fullName evidence="9">Transmembrane protein</fullName>
    </recommendedName>
</protein>
<dbReference type="GO" id="GO:0005789">
    <property type="term" value="C:endoplasmic reticulum membrane"/>
    <property type="evidence" value="ECO:0007669"/>
    <property type="project" value="TreeGrafter"/>
</dbReference>
<gene>
    <name evidence="7" type="ORF">CYY_002297</name>
</gene>
<feature type="transmembrane region" description="Helical" evidence="6">
    <location>
        <begin position="42"/>
        <end position="61"/>
    </location>
</feature>
<dbReference type="AlphaFoldDB" id="A0A8J4Q1I2"/>
<evidence type="ECO:0000256" key="5">
    <source>
        <dbReference type="ARBA" id="ARBA00023136"/>
    </source>
</evidence>
<evidence type="ECO:0000313" key="7">
    <source>
        <dbReference type="EMBL" id="KAF2076392.1"/>
    </source>
</evidence>
<keyword evidence="8" id="KW-1185">Reference proteome</keyword>
<dbReference type="GO" id="GO:0000139">
    <property type="term" value="C:Golgi membrane"/>
    <property type="evidence" value="ECO:0007669"/>
    <property type="project" value="TreeGrafter"/>
</dbReference>
<dbReference type="PANTHER" id="PTHR13144:SF0">
    <property type="entry name" value="PROTEIN TEX261"/>
    <property type="match status" value="1"/>
</dbReference>
<sequence length="208" mass="24026">MFFTVLIYLSYLLYFIFCIVCLACGLYYLSELIEEQAYLAKRFIKYTICFIIGAIFLLWIFEDLSSSCLFLSLLCHCAYLTLLPEFPFVTLTSPKFIVSIVTFVISHFSWFFYFRENWFPFEQIISIFTIFVWLVPLILFISLAASDNSLPRSNISSSSSSSSRIIGVDSDFTSSKRSRVSVLKSGISWVNQKIQELTGSKSANKHYY</sequence>
<dbReference type="Pfam" id="PF04148">
    <property type="entry name" value="Erv26"/>
    <property type="match status" value="1"/>
</dbReference>
<dbReference type="OrthoDB" id="15490at2759"/>
<feature type="transmembrane region" description="Helical" evidence="6">
    <location>
        <begin position="96"/>
        <end position="113"/>
    </location>
</feature>
<organism evidence="7 8">
    <name type="scientific">Polysphondylium violaceum</name>
    <dbReference type="NCBI Taxonomy" id="133409"/>
    <lineage>
        <taxon>Eukaryota</taxon>
        <taxon>Amoebozoa</taxon>
        <taxon>Evosea</taxon>
        <taxon>Eumycetozoa</taxon>
        <taxon>Dictyostelia</taxon>
        <taxon>Dictyosteliales</taxon>
        <taxon>Dictyosteliaceae</taxon>
        <taxon>Polysphondylium</taxon>
    </lineage>
</organism>
<evidence type="ECO:0008006" key="9">
    <source>
        <dbReference type="Google" id="ProtNLM"/>
    </source>
</evidence>
<feature type="transmembrane region" description="Helical" evidence="6">
    <location>
        <begin position="6"/>
        <end position="30"/>
    </location>
</feature>
<dbReference type="GO" id="GO:0006888">
    <property type="term" value="P:endoplasmic reticulum to Golgi vesicle-mediated transport"/>
    <property type="evidence" value="ECO:0007669"/>
    <property type="project" value="InterPro"/>
</dbReference>
<dbReference type="GO" id="GO:0030134">
    <property type="term" value="C:COPII-coated ER to Golgi transport vesicle"/>
    <property type="evidence" value="ECO:0007669"/>
    <property type="project" value="TreeGrafter"/>
</dbReference>
<evidence type="ECO:0000256" key="1">
    <source>
        <dbReference type="ARBA" id="ARBA00004141"/>
    </source>
</evidence>
<dbReference type="PANTHER" id="PTHR13144">
    <property type="entry name" value="TEX261 PROTEIN"/>
    <property type="match status" value="1"/>
</dbReference>